<proteinExistence type="predicted"/>
<dbReference type="AlphaFoldDB" id="A0A0E2BNB4"/>
<reference evidence="1" key="1">
    <citation type="submission" date="2012-10" db="EMBL/GenBank/DDBJ databases">
        <authorList>
            <person name="Harkins D.M."/>
            <person name="Durkin A.S."/>
            <person name="Brinkac L.M."/>
            <person name="Haft D.H."/>
            <person name="Selengut J.D."/>
            <person name="Sanka R."/>
            <person name="DePew J."/>
            <person name="Purushe J."/>
            <person name="Matthias M.A."/>
            <person name="Vinetz J.M."/>
            <person name="Sutton G.G."/>
            <person name="Nierman W.C."/>
            <person name="Fouts D.E."/>
        </authorList>
    </citation>
    <scope>NUCLEOTIDE SEQUENCE [LARGE SCALE GENOMIC DNA]</scope>
    <source>
        <strain evidence="1">MOR084</strain>
    </source>
</reference>
<dbReference type="NCBIfam" id="NF047717">
    <property type="entry name" value="LIC10244_fam"/>
    <property type="match status" value="1"/>
</dbReference>
<evidence type="ECO:0000313" key="1">
    <source>
        <dbReference type="EMBL" id="EKO32831.1"/>
    </source>
</evidence>
<sequence length="254" mass="29816">MLVHLHPNQFFYTDKDREESLQILGMMLELSEKCYVFGKYFFIDTFHSEEHPFLLKKGFDLMRIGMDAETVSDILKGYVVSGNYEGKELLERIVILEGTEAIQKELLVSVFLERVAAYFGESYQKNFWDFVNQKRKQIDAILLNDFYSEFCSSKPQIDSDVLLSKAFRSFSYNELRDLLRQVSLPDLAEALKNVREKRVIQVLDFLDRESSRWLMKELMRSDESDKGSEKVKEAQLKILGIFASKKEMGRNFFE</sequence>
<dbReference type="EMBL" id="AHON02000063">
    <property type="protein sequence ID" value="EKO32831.1"/>
    <property type="molecule type" value="Genomic_DNA"/>
</dbReference>
<evidence type="ECO:0000313" key="2">
    <source>
        <dbReference type="Proteomes" id="UP000006329"/>
    </source>
</evidence>
<keyword evidence="2" id="KW-1185">Reference proteome</keyword>
<accession>A0A0E2BNB4</accession>
<dbReference type="RefSeq" id="WP_004461273.1">
    <property type="nucleotide sequence ID" value="NZ_AHON02000063.1"/>
</dbReference>
<dbReference type="GeneID" id="29742201"/>
<protein>
    <submittedName>
        <fullName evidence="1">Uncharacterized protein</fullName>
    </submittedName>
</protein>
<comment type="caution">
    <text evidence="1">The sequence shown here is derived from an EMBL/GenBank/DDBJ whole genome shotgun (WGS) entry which is preliminary data.</text>
</comment>
<gene>
    <name evidence="1" type="ORF">LEP1GSC179_2978</name>
</gene>
<organism evidence="1 2">
    <name type="scientific">Leptospira santarosai str. MOR084</name>
    <dbReference type="NCBI Taxonomy" id="1049984"/>
    <lineage>
        <taxon>Bacteria</taxon>
        <taxon>Pseudomonadati</taxon>
        <taxon>Spirochaetota</taxon>
        <taxon>Spirochaetia</taxon>
        <taxon>Leptospirales</taxon>
        <taxon>Leptospiraceae</taxon>
        <taxon>Leptospira</taxon>
    </lineage>
</organism>
<dbReference type="Proteomes" id="UP000006329">
    <property type="component" value="Unassembled WGS sequence"/>
</dbReference>
<name>A0A0E2BNB4_9LEPT</name>